<reference evidence="1" key="1">
    <citation type="submission" date="2016-07" db="EMBL/GenBank/DDBJ databases">
        <title>De novo transcriptome assembly of four accessions of the metal hyperaccumulator plant Noccaea caerulescens.</title>
        <authorList>
            <person name="Blande D."/>
            <person name="Halimaa P."/>
            <person name="Tervahauta A.I."/>
            <person name="Aarts M.G."/>
            <person name="Karenlampi S.O."/>
        </authorList>
    </citation>
    <scope>NUCLEOTIDE SEQUENCE</scope>
</reference>
<name>A0A1J3INM6_NOCCA</name>
<evidence type="ECO:0000313" key="1">
    <source>
        <dbReference type="EMBL" id="JAU81929.1"/>
    </source>
</evidence>
<dbReference type="EMBL" id="GEVM01024009">
    <property type="protein sequence ID" value="JAU81929.1"/>
    <property type="molecule type" value="Transcribed_RNA"/>
</dbReference>
<dbReference type="PANTHER" id="PTHR31260:SF74">
    <property type="entry name" value="(RAPE) HYPOTHETICAL PROTEIN"/>
    <property type="match status" value="1"/>
</dbReference>
<sequence length="147" mass="17411">MAESESRIRNPRAVESVLRNRREKRKLYGFDDDDDAVYDPNHLMKNDRLSFDFDVDYSSPPYKLVEPEWGDCYDIALYARLGLHCHNLHKGTNFKFVRWEKYKTTDTAYENFYITLDAKDTSSDSDISFQTLLSNVSYTSEIIKWRI</sequence>
<dbReference type="PANTHER" id="PTHR31260">
    <property type="entry name" value="CYSTATIN/MONELLIN SUPERFAMILY PROTEIN"/>
    <property type="match status" value="1"/>
</dbReference>
<protein>
    <submittedName>
        <fullName evidence="1">UPF0725 protein</fullName>
    </submittedName>
</protein>
<dbReference type="AlphaFoldDB" id="A0A1J3INM6"/>
<gene>
    <name evidence="1" type="ORF">MP_TR24037_c0_g1_i1_g.69899</name>
</gene>
<proteinExistence type="predicted"/>
<accession>A0A1J3INM6</accession>
<organism evidence="1">
    <name type="scientific">Noccaea caerulescens</name>
    <name type="common">Alpine penny-cress</name>
    <name type="synonym">Thlaspi caerulescens</name>
    <dbReference type="NCBI Taxonomy" id="107243"/>
    <lineage>
        <taxon>Eukaryota</taxon>
        <taxon>Viridiplantae</taxon>
        <taxon>Streptophyta</taxon>
        <taxon>Embryophyta</taxon>
        <taxon>Tracheophyta</taxon>
        <taxon>Spermatophyta</taxon>
        <taxon>Magnoliopsida</taxon>
        <taxon>eudicotyledons</taxon>
        <taxon>Gunneridae</taxon>
        <taxon>Pentapetalae</taxon>
        <taxon>rosids</taxon>
        <taxon>malvids</taxon>
        <taxon>Brassicales</taxon>
        <taxon>Brassicaceae</taxon>
        <taxon>Coluteocarpeae</taxon>
        <taxon>Noccaea</taxon>
    </lineage>
</organism>
<dbReference type="InterPro" id="IPR006462">
    <property type="entry name" value="MS5"/>
</dbReference>